<evidence type="ECO:0000313" key="2">
    <source>
        <dbReference type="EMBL" id="KAK9906370.1"/>
    </source>
</evidence>
<organism evidence="2 3">
    <name type="scientific">Coccomyxa subellipsoidea</name>
    <dbReference type="NCBI Taxonomy" id="248742"/>
    <lineage>
        <taxon>Eukaryota</taxon>
        <taxon>Viridiplantae</taxon>
        <taxon>Chlorophyta</taxon>
        <taxon>core chlorophytes</taxon>
        <taxon>Trebouxiophyceae</taxon>
        <taxon>Trebouxiophyceae incertae sedis</taxon>
        <taxon>Coccomyxaceae</taxon>
        <taxon>Coccomyxa</taxon>
    </lineage>
</organism>
<evidence type="ECO:0000256" key="1">
    <source>
        <dbReference type="SAM" id="MobiDB-lite"/>
    </source>
</evidence>
<gene>
    <name evidence="2" type="ORF">WJX75_000703</name>
</gene>
<proteinExistence type="predicted"/>
<dbReference type="EMBL" id="JALJOT010000010">
    <property type="protein sequence ID" value="KAK9906370.1"/>
    <property type="molecule type" value="Genomic_DNA"/>
</dbReference>
<accession>A0ABR2YIV0</accession>
<comment type="caution">
    <text evidence="2">The sequence shown here is derived from an EMBL/GenBank/DDBJ whole genome shotgun (WGS) entry which is preliminary data.</text>
</comment>
<feature type="region of interest" description="Disordered" evidence="1">
    <location>
        <begin position="258"/>
        <end position="295"/>
    </location>
</feature>
<keyword evidence="3" id="KW-1185">Reference proteome</keyword>
<dbReference type="Proteomes" id="UP001491310">
    <property type="component" value="Unassembled WGS sequence"/>
</dbReference>
<sequence>MMDFRKARIEAGGEEGPPIRAGEGVDDLITKACLNRTGRDHSPEHCRPVLLLPPEFLAQGGGAAFGQQMGFGQGAPYGQGMFPGPGRRGPVGQPAAERPKETCFTRVESGEVVVKLKGTEIVRVSAAGDITLDSGGSKRSEVFKALQRALTAVGVRLSDLGNEQWSLSDGRSLTRFTDGVVLPGKGGMSASRGKLLQAHYKTPGAASAAAAATAASNAAAAAAGLIPSGPPSAAPGGFNGVGSGFNGAANGYGMDAPGFPGEWQQGGYSNGGRPGSGKTPPNMRRLQAQGRYHPY</sequence>
<feature type="region of interest" description="Disordered" evidence="1">
    <location>
        <begin position="1"/>
        <end position="23"/>
    </location>
</feature>
<feature type="compositionally biased region" description="Basic and acidic residues" evidence="1">
    <location>
        <begin position="1"/>
        <end position="11"/>
    </location>
</feature>
<name>A0ABR2YIV0_9CHLO</name>
<protein>
    <submittedName>
        <fullName evidence="2">Uncharacterized protein</fullName>
    </submittedName>
</protein>
<reference evidence="2 3" key="1">
    <citation type="journal article" date="2024" name="Nat. Commun.">
        <title>Phylogenomics reveals the evolutionary origins of lichenization in chlorophyte algae.</title>
        <authorList>
            <person name="Puginier C."/>
            <person name="Libourel C."/>
            <person name="Otte J."/>
            <person name="Skaloud P."/>
            <person name="Haon M."/>
            <person name="Grisel S."/>
            <person name="Petersen M."/>
            <person name="Berrin J.G."/>
            <person name="Delaux P.M."/>
            <person name="Dal Grande F."/>
            <person name="Keller J."/>
        </authorList>
    </citation>
    <scope>NUCLEOTIDE SEQUENCE [LARGE SCALE GENOMIC DNA]</scope>
    <source>
        <strain evidence="2 3">SAG 216-7</strain>
    </source>
</reference>
<evidence type="ECO:0000313" key="3">
    <source>
        <dbReference type="Proteomes" id="UP001491310"/>
    </source>
</evidence>